<keyword evidence="2" id="KW-1185">Reference proteome</keyword>
<dbReference type="AlphaFoldDB" id="A0ABD1U9P3"/>
<protein>
    <submittedName>
        <fullName evidence="1">Ankyrin repeat and sterile alpha motif domain-containing protein 1B-like</fullName>
    </submittedName>
</protein>
<dbReference type="SUPFAM" id="SSF48403">
    <property type="entry name" value="Ankyrin repeat"/>
    <property type="match status" value="1"/>
</dbReference>
<gene>
    <name evidence="1" type="ORF">Fot_25406</name>
</gene>
<name>A0ABD1U9P3_9LAMI</name>
<evidence type="ECO:0000313" key="1">
    <source>
        <dbReference type="EMBL" id="KAL2521483.1"/>
    </source>
</evidence>
<dbReference type="Proteomes" id="UP001604277">
    <property type="component" value="Unassembled WGS sequence"/>
</dbReference>
<accession>A0ABD1U9P3</accession>
<dbReference type="Gene3D" id="1.25.40.20">
    <property type="entry name" value="Ankyrin repeat-containing domain"/>
    <property type="match status" value="1"/>
</dbReference>
<organism evidence="1 2">
    <name type="scientific">Forsythia ovata</name>
    <dbReference type="NCBI Taxonomy" id="205694"/>
    <lineage>
        <taxon>Eukaryota</taxon>
        <taxon>Viridiplantae</taxon>
        <taxon>Streptophyta</taxon>
        <taxon>Embryophyta</taxon>
        <taxon>Tracheophyta</taxon>
        <taxon>Spermatophyta</taxon>
        <taxon>Magnoliopsida</taxon>
        <taxon>eudicotyledons</taxon>
        <taxon>Gunneridae</taxon>
        <taxon>Pentapetalae</taxon>
        <taxon>asterids</taxon>
        <taxon>lamiids</taxon>
        <taxon>Lamiales</taxon>
        <taxon>Oleaceae</taxon>
        <taxon>Forsythieae</taxon>
        <taxon>Forsythia</taxon>
    </lineage>
</organism>
<dbReference type="InterPro" id="IPR036770">
    <property type="entry name" value="Ankyrin_rpt-contain_sf"/>
</dbReference>
<comment type="caution">
    <text evidence="1">The sequence shown here is derived from an EMBL/GenBank/DDBJ whole genome shotgun (WGS) entry which is preliminary data.</text>
</comment>
<evidence type="ECO:0000313" key="2">
    <source>
        <dbReference type="Proteomes" id="UP001604277"/>
    </source>
</evidence>
<dbReference type="EMBL" id="JBFOLJ010000007">
    <property type="protein sequence ID" value="KAL2521483.1"/>
    <property type="molecule type" value="Genomic_DNA"/>
</dbReference>
<proteinExistence type="predicted"/>
<sequence length="117" mass="13024">MVNQVAQLLQECETKKGHNPLIRADYGGWLLYTATSAGQVIFVKQLLDKDPFLYTARGGNVEILRKLLKDESNFLAYRDAQESTVLHTASGRGQVEFVVGLGDKVLPTDIEEGMQVR</sequence>
<reference evidence="2" key="1">
    <citation type="submission" date="2024-07" db="EMBL/GenBank/DDBJ databases">
        <title>Two chromosome-level genome assemblies of Korean endemic species Abeliophyllum distichum and Forsythia ovata (Oleaceae).</title>
        <authorList>
            <person name="Jang H."/>
        </authorList>
    </citation>
    <scope>NUCLEOTIDE SEQUENCE [LARGE SCALE GENOMIC DNA]</scope>
</reference>